<dbReference type="EMBL" id="RXGB01002039">
    <property type="protein sequence ID" value="TMW96558.1"/>
    <property type="molecule type" value="Genomic_DNA"/>
</dbReference>
<dbReference type="PROSITE" id="PS50181">
    <property type="entry name" value="FBOX"/>
    <property type="match status" value="1"/>
</dbReference>
<feature type="domain" description="F-box" evidence="1">
    <location>
        <begin position="12"/>
        <end position="58"/>
    </location>
</feature>
<dbReference type="InterPro" id="IPR050796">
    <property type="entry name" value="SCF_F-box_component"/>
</dbReference>
<sequence length="380" mass="44485">MSKTKLRKTMYENDTCVIPHDILFDILIKVPVPSLLRFKSVSKSWNAIISDNNMFAKAQRDQSKALGRQKIMLQRAMGEFEFIHLENRIVEKINFPIKKFQRARILCSCDGLVLSKRPKAYKNFVLWNPSSRQHRIIECPYNKLYSYNIPYACGLCYDSDTDDYKVILIYSSFYAVYSTSEGSWSRIKINLPILVQKLSSLVLQPNLRLFLCVGGVCMEGRVYWALKNKIEPFVRKTSTIIYFDTKSNELKDLPTPLFVQEDESFHLSSLNDCLCLYGGKRANHELNIWIMEQDDWKLLLRISKSISRYIHFLTVLCCTRNGKFIFDGPSYNEFSIYDPKTQRFDTTTYLSNHTKYVFRYGTQTCLDSLYFPSNVMHKKK</sequence>
<dbReference type="Gene3D" id="1.20.1280.50">
    <property type="match status" value="1"/>
</dbReference>
<dbReference type="InterPro" id="IPR011043">
    <property type="entry name" value="Gal_Oxase/kelch_b-propeller"/>
</dbReference>
<dbReference type="InterPro" id="IPR006527">
    <property type="entry name" value="F-box-assoc_dom_typ1"/>
</dbReference>
<dbReference type="SUPFAM" id="SSF50965">
    <property type="entry name" value="Galactose oxidase, central domain"/>
    <property type="match status" value="1"/>
</dbReference>
<dbReference type="InterPro" id="IPR017451">
    <property type="entry name" value="F-box-assoc_interact_dom"/>
</dbReference>
<dbReference type="InterPro" id="IPR015915">
    <property type="entry name" value="Kelch-typ_b-propeller"/>
</dbReference>
<reference evidence="2" key="1">
    <citation type="submission" date="2019-05" db="EMBL/GenBank/DDBJ databases">
        <title>The de novo reference genome and transcriptome assemblies of the wild tomato species Solanum chilense.</title>
        <authorList>
            <person name="Stam R."/>
            <person name="Nosenko T."/>
            <person name="Hoerger A.C."/>
            <person name="Stephan W."/>
            <person name="Seidel M.A."/>
            <person name="Kuhn J.M.M."/>
            <person name="Haberer G."/>
            <person name="Tellier A."/>
        </authorList>
    </citation>
    <scope>NUCLEOTIDE SEQUENCE</scope>
    <source>
        <tissue evidence="2">Mature leaves</tissue>
    </source>
</reference>
<dbReference type="Pfam" id="PF07734">
    <property type="entry name" value="FBA_1"/>
    <property type="match status" value="1"/>
</dbReference>
<dbReference type="NCBIfam" id="TIGR01640">
    <property type="entry name" value="F_box_assoc_1"/>
    <property type="match status" value="1"/>
</dbReference>
<dbReference type="SMART" id="SM00256">
    <property type="entry name" value="FBOX"/>
    <property type="match status" value="1"/>
</dbReference>
<proteinExistence type="predicted"/>
<evidence type="ECO:0000259" key="1">
    <source>
        <dbReference type="PROSITE" id="PS50181"/>
    </source>
</evidence>
<dbReference type="CDD" id="cd22157">
    <property type="entry name" value="F-box_AtFBW1-like"/>
    <property type="match status" value="1"/>
</dbReference>
<protein>
    <recommendedName>
        <fullName evidence="1">F-box domain-containing protein</fullName>
    </recommendedName>
</protein>
<dbReference type="InterPro" id="IPR001810">
    <property type="entry name" value="F-box_dom"/>
</dbReference>
<organism evidence="2">
    <name type="scientific">Solanum chilense</name>
    <name type="common">Tomato</name>
    <name type="synonym">Lycopersicon chilense</name>
    <dbReference type="NCBI Taxonomy" id="4083"/>
    <lineage>
        <taxon>Eukaryota</taxon>
        <taxon>Viridiplantae</taxon>
        <taxon>Streptophyta</taxon>
        <taxon>Embryophyta</taxon>
        <taxon>Tracheophyta</taxon>
        <taxon>Spermatophyta</taxon>
        <taxon>Magnoliopsida</taxon>
        <taxon>eudicotyledons</taxon>
        <taxon>Gunneridae</taxon>
        <taxon>Pentapetalae</taxon>
        <taxon>asterids</taxon>
        <taxon>lamiids</taxon>
        <taxon>Solanales</taxon>
        <taxon>Solanaceae</taxon>
        <taxon>Solanoideae</taxon>
        <taxon>Solaneae</taxon>
        <taxon>Solanum</taxon>
        <taxon>Solanum subgen. Lycopersicon</taxon>
    </lineage>
</organism>
<evidence type="ECO:0000313" key="2">
    <source>
        <dbReference type="EMBL" id="TMW96558.1"/>
    </source>
</evidence>
<comment type="caution">
    <text evidence="2">The sequence shown here is derived from an EMBL/GenBank/DDBJ whole genome shotgun (WGS) entry which is preliminary data.</text>
</comment>
<dbReference type="PANTHER" id="PTHR31672:SF13">
    <property type="entry name" value="F-BOX PROTEIN CPR30-LIKE"/>
    <property type="match status" value="1"/>
</dbReference>
<dbReference type="Gene3D" id="2.120.10.80">
    <property type="entry name" value="Kelch-type beta propeller"/>
    <property type="match status" value="1"/>
</dbReference>
<accession>A0A6N2BRQ6</accession>
<dbReference type="PANTHER" id="PTHR31672">
    <property type="entry name" value="BNACNNG10540D PROTEIN"/>
    <property type="match status" value="1"/>
</dbReference>
<dbReference type="InterPro" id="IPR036047">
    <property type="entry name" value="F-box-like_dom_sf"/>
</dbReference>
<dbReference type="AlphaFoldDB" id="A0A6N2BRQ6"/>
<dbReference type="Pfam" id="PF00646">
    <property type="entry name" value="F-box"/>
    <property type="match status" value="1"/>
</dbReference>
<name>A0A6N2BRQ6_SOLCI</name>
<dbReference type="SUPFAM" id="SSF81383">
    <property type="entry name" value="F-box domain"/>
    <property type="match status" value="1"/>
</dbReference>
<gene>
    <name evidence="2" type="ORF">EJD97_007153</name>
</gene>